<evidence type="ECO:0000313" key="2">
    <source>
        <dbReference type="EMBL" id="GFC82971.1"/>
    </source>
</evidence>
<dbReference type="AlphaFoldDB" id="A0A699RK37"/>
<evidence type="ECO:0000256" key="1">
    <source>
        <dbReference type="SAM" id="MobiDB-lite"/>
    </source>
</evidence>
<comment type="caution">
    <text evidence="2">The sequence shown here is derived from an EMBL/GenBank/DDBJ whole genome shotgun (WGS) entry which is preliminary data.</text>
</comment>
<sequence length="94" mass="10114">PRDGGNNGADDDLEGCEESWMTTRSAGRSTATPRGGRTDGRTSRGGGRTGEPRGRGDKLVSLTSKELRLMGVLMESRTSPQSLPNNYRTYLPLS</sequence>
<protein>
    <submittedName>
        <fullName evidence="2">Uncharacterized protein</fullName>
    </submittedName>
</protein>
<feature type="region of interest" description="Disordered" evidence="1">
    <location>
        <begin position="1"/>
        <end position="60"/>
    </location>
</feature>
<feature type="non-terminal residue" evidence="2">
    <location>
        <position position="1"/>
    </location>
</feature>
<accession>A0A699RK37</accession>
<proteinExistence type="predicted"/>
<gene>
    <name evidence="2" type="ORF">Tci_854941</name>
</gene>
<organism evidence="2">
    <name type="scientific">Tanacetum cinerariifolium</name>
    <name type="common">Dalmatian daisy</name>
    <name type="synonym">Chrysanthemum cinerariifolium</name>
    <dbReference type="NCBI Taxonomy" id="118510"/>
    <lineage>
        <taxon>Eukaryota</taxon>
        <taxon>Viridiplantae</taxon>
        <taxon>Streptophyta</taxon>
        <taxon>Embryophyta</taxon>
        <taxon>Tracheophyta</taxon>
        <taxon>Spermatophyta</taxon>
        <taxon>Magnoliopsida</taxon>
        <taxon>eudicotyledons</taxon>
        <taxon>Gunneridae</taxon>
        <taxon>Pentapetalae</taxon>
        <taxon>asterids</taxon>
        <taxon>campanulids</taxon>
        <taxon>Asterales</taxon>
        <taxon>Asteraceae</taxon>
        <taxon>Asteroideae</taxon>
        <taxon>Anthemideae</taxon>
        <taxon>Anthemidinae</taxon>
        <taxon>Tanacetum</taxon>
    </lineage>
</organism>
<dbReference type="EMBL" id="BKCJ011087134">
    <property type="protein sequence ID" value="GFC82971.1"/>
    <property type="molecule type" value="Genomic_DNA"/>
</dbReference>
<name>A0A699RK37_TANCI</name>
<feature type="compositionally biased region" description="Polar residues" evidence="1">
    <location>
        <begin position="20"/>
        <end position="31"/>
    </location>
</feature>
<reference evidence="2" key="1">
    <citation type="journal article" date="2019" name="Sci. Rep.">
        <title>Draft genome of Tanacetum cinerariifolium, the natural source of mosquito coil.</title>
        <authorList>
            <person name="Yamashiro T."/>
            <person name="Shiraishi A."/>
            <person name="Satake H."/>
            <person name="Nakayama K."/>
        </authorList>
    </citation>
    <scope>NUCLEOTIDE SEQUENCE</scope>
</reference>